<gene>
    <name evidence="9" type="ORF">OM33_07055</name>
</gene>
<dbReference type="Pfam" id="PF13860">
    <property type="entry name" value="FlgD_ig"/>
    <property type="match status" value="1"/>
</dbReference>
<dbReference type="EMBL" id="CP009888">
    <property type="protein sequence ID" value="AIY64933.1"/>
    <property type="molecule type" value="Genomic_DNA"/>
</dbReference>
<keyword evidence="10" id="KW-1185">Reference proteome</keyword>
<evidence type="ECO:0000259" key="8">
    <source>
        <dbReference type="Pfam" id="PF13861"/>
    </source>
</evidence>
<dbReference type="InterPro" id="IPR025963">
    <property type="entry name" value="FLgD_Tudor"/>
</dbReference>
<evidence type="ECO:0000256" key="6">
    <source>
        <dbReference type="SAM" id="MobiDB-lite"/>
    </source>
</evidence>
<evidence type="ECO:0000256" key="1">
    <source>
        <dbReference type="ARBA" id="ARBA00010577"/>
    </source>
</evidence>
<feature type="region of interest" description="Disordered" evidence="6">
    <location>
        <begin position="1"/>
        <end position="29"/>
    </location>
</feature>
<dbReference type="Pfam" id="PF13861">
    <property type="entry name" value="FLgD_tudor"/>
    <property type="match status" value="1"/>
</dbReference>
<dbReference type="InterPro" id="IPR005648">
    <property type="entry name" value="FlgD"/>
</dbReference>
<evidence type="ECO:0000313" key="9">
    <source>
        <dbReference type="EMBL" id="AIY64933.1"/>
    </source>
</evidence>
<organism evidence="9 10">
    <name type="scientific">Pseudoalteromonas piratica</name>
    <dbReference type="NCBI Taxonomy" id="1348114"/>
    <lineage>
        <taxon>Bacteria</taxon>
        <taxon>Pseudomonadati</taxon>
        <taxon>Pseudomonadota</taxon>
        <taxon>Gammaproteobacteria</taxon>
        <taxon>Alteromonadales</taxon>
        <taxon>Pseudoalteromonadaceae</taxon>
        <taxon>Pseudoalteromonas</taxon>
    </lineage>
</organism>
<comment type="function">
    <text evidence="4 5">Required for flagellar hook formation. May act as a scaffolding protein.</text>
</comment>
<protein>
    <recommendedName>
        <fullName evidence="2 5">Basal-body rod modification protein FlgD</fullName>
    </recommendedName>
</protein>
<dbReference type="GO" id="GO:0044781">
    <property type="term" value="P:bacterial-type flagellum organization"/>
    <property type="evidence" value="ECO:0007669"/>
    <property type="project" value="UniProtKB-UniRule"/>
</dbReference>
<dbReference type="STRING" id="1348114.OM33_07055"/>
<dbReference type="AlphaFoldDB" id="A0A0A7EEF9"/>
<proteinExistence type="inferred from homology"/>
<keyword evidence="3 5" id="KW-1005">Bacterial flagellum biogenesis</keyword>
<evidence type="ECO:0000259" key="7">
    <source>
        <dbReference type="Pfam" id="PF13860"/>
    </source>
</evidence>
<evidence type="ECO:0000256" key="3">
    <source>
        <dbReference type="ARBA" id="ARBA00022795"/>
    </source>
</evidence>
<comment type="similarity">
    <text evidence="1 5">Belongs to the FlgD family.</text>
</comment>
<feature type="domain" description="FlgD/Vpr Ig-like" evidence="7">
    <location>
        <begin position="111"/>
        <end position="179"/>
    </location>
</feature>
<evidence type="ECO:0000256" key="4">
    <source>
        <dbReference type="ARBA" id="ARBA00024746"/>
    </source>
</evidence>
<sequence length="228" mass="23918">MTTNVSNDSYIDSLKWQQPTGVPDANNNDQLTQSDFFALLTQQLSYQDPTKPADNDQMIAQMTSFSMADGISQLNSNFESFASSMTSNSALQASTLVGKDALVPSSVLELTDGKPSKGSVALDQAAHDVTVKIKNDAGEVVRTIDIGSKAAGATKFEWDGKDQSGNPLPPGNYAMTAEGRVADGEYTSFPTGAFLNISSVSLKGTHGLVLNTGAGSVNLSDVVEIAQG</sequence>
<dbReference type="HOGENOM" id="CLU_047535_0_2_6"/>
<keyword evidence="9" id="KW-0282">Flagellum</keyword>
<keyword evidence="9" id="KW-0966">Cell projection</keyword>
<dbReference type="eggNOG" id="COG1843">
    <property type="taxonomic scope" value="Bacteria"/>
</dbReference>
<evidence type="ECO:0000313" key="10">
    <source>
        <dbReference type="Proteomes" id="UP000030341"/>
    </source>
</evidence>
<dbReference type="Pfam" id="PF03963">
    <property type="entry name" value="FlgD"/>
    <property type="match status" value="1"/>
</dbReference>
<dbReference type="Proteomes" id="UP000030341">
    <property type="component" value="Chromosome 1"/>
</dbReference>
<reference evidence="9 10" key="1">
    <citation type="submission" date="2014-11" db="EMBL/GenBank/DDBJ databases">
        <title>Complete Genome Sequence of Pseudoalteromonas sp. Strain OCN003 Isolated from Kaneohe Bay, Oahu, Hawaii.</title>
        <authorList>
            <person name="Beurmann S."/>
            <person name="Videau P."/>
            <person name="Ushijima B."/>
            <person name="Smith A.M."/>
            <person name="Aeby G.S."/>
            <person name="Callahan S.M."/>
            <person name="Belcaid M."/>
        </authorList>
    </citation>
    <scope>NUCLEOTIDE SEQUENCE [LARGE SCALE GENOMIC DNA]</scope>
    <source>
        <strain evidence="9 10">OCN003</strain>
    </source>
</reference>
<evidence type="ECO:0000256" key="2">
    <source>
        <dbReference type="ARBA" id="ARBA00016013"/>
    </source>
</evidence>
<keyword evidence="9" id="KW-0969">Cilium</keyword>
<dbReference type="Gene3D" id="2.30.30.910">
    <property type="match status" value="1"/>
</dbReference>
<accession>A0A0A7EEF9</accession>
<dbReference type="Gene3D" id="2.60.40.4070">
    <property type="match status" value="1"/>
</dbReference>
<dbReference type="OrthoDB" id="9785233at2"/>
<evidence type="ECO:0000256" key="5">
    <source>
        <dbReference type="RuleBase" id="RU362076"/>
    </source>
</evidence>
<dbReference type="KEGG" id="pseo:OM33_07055"/>
<dbReference type="RefSeq" id="WP_038640362.1">
    <property type="nucleotide sequence ID" value="NZ_CP009888.1"/>
</dbReference>
<dbReference type="InterPro" id="IPR025965">
    <property type="entry name" value="FlgD/Vpr_Ig-like"/>
</dbReference>
<feature type="domain" description="FlgD Tudor-like" evidence="8">
    <location>
        <begin position="88"/>
        <end position="222"/>
    </location>
</feature>
<name>A0A0A7EEF9_9GAMM</name>